<dbReference type="RefSeq" id="WP_344683187.1">
    <property type="nucleotide sequence ID" value="NZ_BAAAUX010000019.1"/>
</dbReference>
<sequence>MAWNEIPARDDADLSFQAYYARTNALYGLLPPVSQLVFDQIWESAERSSLVEMKKSALVGCMVADLIRALGLKEITAFEPEVGDWFVHSGVTNYGSLGPGLSEAKIDLASHSIQGVTRAECNITSTASVNMSGSDDISLVVGRLTSYSKFDLIAAGYREQSPGLAKAYQNGSTTGKWLGVTDLSALSMGGEWSSKLLRLDVQGIPDQELLLSAVADAIERFQNAVETQGGWKLLYDDSGNVMHERQHQGMFRMFSRLAFGSLGIQMDLNSDHGSGPTDFTLRLNKSTAIIEFKKDEKLDEMRHGVSVQLPIYMRSAGAAHGFYIVMCHKRDPSEVTEFLARTVRVDSTLEGIMLFIIDCRRKISASKAPTRSAVPYEPPGSHEY</sequence>
<organism evidence="1 2">
    <name type="scientific">Saccharopolyspora taberi</name>
    <dbReference type="NCBI Taxonomy" id="60895"/>
    <lineage>
        <taxon>Bacteria</taxon>
        <taxon>Bacillati</taxon>
        <taxon>Actinomycetota</taxon>
        <taxon>Actinomycetes</taxon>
        <taxon>Pseudonocardiales</taxon>
        <taxon>Pseudonocardiaceae</taxon>
        <taxon>Saccharopolyspora</taxon>
    </lineage>
</organism>
<protein>
    <submittedName>
        <fullName evidence="1">Uncharacterized protein</fullName>
    </submittedName>
</protein>
<evidence type="ECO:0000313" key="2">
    <source>
        <dbReference type="Proteomes" id="UP001500979"/>
    </source>
</evidence>
<dbReference type="Proteomes" id="UP001500979">
    <property type="component" value="Unassembled WGS sequence"/>
</dbReference>
<comment type="caution">
    <text evidence="1">The sequence shown here is derived from an EMBL/GenBank/DDBJ whole genome shotgun (WGS) entry which is preliminary data.</text>
</comment>
<accession>A0ABN3VJ02</accession>
<evidence type="ECO:0000313" key="1">
    <source>
        <dbReference type="EMBL" id="GAA2806679.1"/>
    </source>
</evidence>
<proteinExistence type="predicted"/>
<reference evidence="1 2" key="1">
    <citation type="journal article" date="2019" name="Int. J. Syst. Evol. Microbiol.">
        <title>The Global Catalogue of Microorganisms (GCM) 10K type strain sequencing project: providing services to taxonomists for standard genome sequencing and annotation.</title>
        <authorList>
            <consortium name="The Broad Institute Genomics Platform"/>
            <consortium name="The Broad Institute Genome Sequencing Center for Infectious Disease"/>
            <person name="Wu L."/>
            <person name="Ma J."/>
        </authorList>
    </citation>
    <scope>NUCLEOTIDE SEQUENCE [LARGE SCALE GENOMIC DNA]</scope>
    <source>
        <strain evidence="1 2">JCM 9383</strain>
    </source>
</reference>
<dbReference type="EMBL" id="BAAAUX010000019">
    <property type="protein sequence ID" value="GAA2806679.1"/>
    <property type="molecule type" value="Genomic_DNA"/>
</dbReference>
<gene>
    <name evidence="1" type="ORF">GCM10010470_47430</name>
</gene>
<name>A0ABN3VJ02_9PSEU</name>
<keyword evidence="2" id="KW-1185">Reference proteome</keyword>